<dbReference type="AlphaFoldDB" id="A0A6L2MWV9"/>
<dbReference type="GO" id="GO:0040029">
    <property type="term" value="P:epigenetic regulation of gene expression"/>
    <property type="evidence" value="ECO:0007669"/>
    <property type="project" value="TreeGrafter"/>
</dbReference>
<dbReference type="InterPro" id="IPR017923">
    <property type="entry name" value="TFIIS_N"/>
</dbReference>
<feature type="coiled-coil region" evidence="4">
    <location>
        <begin position="153"/>
        <end position="223"/>
    </location>
</feature>
<feature type="domain" description="TFIIS N-terminal" evidence="5">
    <location>
        <begin position="1"/>
        <end position="42"/>
    </location>
</feature>
<dbReference type="EMBL" id="BKCJ010007440">
    <property type="protein sequence ID" value="GEU77272.1"/>
    <property type="molecule type" value="Genomic_DNA"/>
</dbReference>
<organism evidence="6">
    <name type="scientific">Tanacetum cinerariifolium</name>
    <name type="common">Dalmatian daisy</name>
    <name type="synonym">Chrysanthemum cinerariifolium</name>
    <dbReference type="NCBI Taxonomy" id="118510"/>
    <lineage>
        <taxon>Eukaryota</taxon>
        <taxon>Viridiplantae</taxon>
        <taxon>Streptophyta</taxon>
        <taxon>Embryophyta</taxon>
        <taxon>Tracheophyta</taxon>
        <taxon>Spermatophyta</taxon>
        <taxon>Magnoliopsida</taxon>
        <taxon>eudicotyledons</taxon>
        <taxon>Gunneridae</taxon>
        <taxon>Pentapetalae</taxon>
        <taxon>asterids</taxon>
        <taxon>campanulids</taxon>
        <taxon>Asterales</taxon>
        <taxon>Asteraceae</taxon>
        <taxon>Asteroideae</taxon>
        <taxon>Anthemideae</taxon>
        <taxon>Anthemidinae</taxon>
        <taxon>Tanacetum</taxon>
    </lineage>
</organism>
<dbReference type="SUPFAM" id="SSF52768">
    <property type="entry name" value="Arginase/deacetylase"/>
    <property type="match status" value="1"/>
</dbReference>
<reference evidence="6" key="1">
    <citation type="journal article" date="2019" name="Sci. Rep.">
        <title>Draft genome of Tanacetum cinerariifolium, the natural source of mosquito coil.</title>
        <authorList>
            <person name="Yamashiro T."/>
            <person name="Shiraishi A."/>
            <person name="Satake H."/>
            <person name="Nakayama K."/>
        </authorList>
    </citation>
    <scope>NUCLEOTIDE SEQUENCE</scope>
</reference>
<comment type="subcellular location">
    <subcellularLocation>
        <location evidence="3">Nucleus</location>
    </subcellularLocation>
</comment>
<keyword evidence="1" id="KW-0678">Repressor</keyword>
<keyword evidence="3" id="KW-0539">Nucleus</keyword>
<keyword evidence="4" id="KW-0175">Coiled coil</keyword>
<gene>
    <name evidence="6" type="ORF">Tci_049250</name>
</gene>
<keyword evidence="2" id="KW-0156">Chromatin regulator</keyword>
<dbReference type="PROSITE" id="PS51319">
    <property type="entry name" value="TFIIS_N"/>
    <property type="match status" value="1"/>
</dbReference>
<evidence type="ECO:0000259" key="5">
    <source>
        <dbReference type="PROSITE" id="PS51319"/>
    </source>
</evidence>
<evidence type="ECO:0000313" key="6">
    <source>
        <dbReference type="EMBL" id="GEU77272.1"/>
    </source>
</evidence>
<dbReference type="PANTHER" id="PTHR10625:SF25">
    <property type="entry name" value="HISTONE DEACETYLASE 18-RELATED"/>
    <property type="match status" value="1"/>
</dbReference>
<name>A0A6L2MWV9_TANCI</name>
<comment type="caution">
    <text evidence="6">The sequence shown here is derived from an EMBL/GenBank/DDBJ whole genome shotgun (WGS) entry which is preliminary data.</text>
</comment>
<dbReference type="Pfam" id="PF00850">
    <property type="entry name" value="Hist_deacetyl"/>
    <property type="match status" value="1"/>
</dbReference>
<dbReference type="InterPro" id="IPR035441">
    <property type="entry name" value="TFIIS/LEDGF_dom_sf"/>
</dbReference>
<dbReference type="GO" id="GO:0004407">
    <property type="term" value="F:histone deacetylase activity"/>
    <property type="evidence" value="ECO:0007669"/>
    <property type="project" value="TreeGrafter"/>
</dbReference>
<evidence type="ECO:0000256" key="3">
    <source>
        <dbReference type="PROSITE-ProRule" id="PRU00649"/>
    </source>
</evidence>
<dbReference type="GO" id="GO:0005737">
    <property type="term" value="C:cytoplasm"/>
    <property type="evidence" value="ECO:0007669"/>
    <property type="project" value="TreeGrafter"/>
</dbReference>
<dbReference type="InterPro" id="IPR023696">
    <property type="entry name" value="Ureohydrolase_dom_sf"/>
</dbReference>
<evidence type="ECO:0000256" key="4">
    <source>
        <dbReference type="SAM" id="Coils"/>
    </source>
</evidence>
<evidence type="ECO:0000256" key="2">
    <source>
        <dbReference type="ARBA" id="ARBA00022853"/>
    </source>
</evidence>
<dbReference type="SUPFAM" id="SSF47676">
    <property type="entry name" value="Conserved domain common to transcription factors TFIIS, elongin A, CRSP70"/>
    <property type="match status" value="1"/>
</dbReference>
<dbReference type="InterPro" id="IPR023801">
    <property type="entry name" value="His_deacetylse_dom"/>
</dbReference>
<evidence type="ECO:0000256" key="1">
    <source>
        <dbReference type="ARBA" id="ARBA00022491"/>
    </source>
</evidence>
<dbReference type="InterPro" id="IPR037138">
    <property type="entry name" value="His_deacetylse_dom_sf"/>
</dbReference>
<protein>
    <recommendedName>
        <fullName evidence="5">TFIIS N-terminal domain-containing protein</fullName>
    </recommendedName>
</protein>
<sequence>MIGDILKVTKIGKSVNVLRMHGSKDVRHIARGLIEKILIVDWDIHHENATQKMFWKDSQVLVFSFHRHENKSFYLGGDDGSHVMVGEGPAFGDPLGGCRVSHHGYSILLKKVREILITFWTILAKMLPIKLTSRVTPLPEKLKAKAVKDGGLIKKQNIAIEECEKDLQRVLEAKKWFKDKLLAERVQNEVQIKEKNEEQDNTLTIKDNEIEALKQHVASLEEKDCHMASAIITKDKTLAVKDKEIDALK</sequence>
<accession>A0A6L2MWV9</accession>
<dbReference type="PANTHER" id="PTHR10625">
    <property type="entry name" value="HISTONE DEACETYLASE HDAC1-RELATED"/>
    <property type="match status" value="1"/>
</dbReference>
<proteinExistence type="predicted"/>
<dbReference type="Gene3D" id="3.40.800.20">
    <property type="entry name" value="Histone deacetylase domain"/>
    <property type="match status" value="1"/>
</dbReference>
<dbReference type="GO" id="GO:0000118">
    <property type="term" value="C:histone deacetylase complex"/>
    <property type="evidence" value="ECO:0007669"/>
    <property type="project" value="TreeGrafter"/>
</dbReference>